<name>A0A917J9H3_9SPHI</name>
<evidence type="ECO:0000313" key="2">
    <source>
        <dbReference type="EMBL" id="GGI50385.1"/>
    </source>
</evidence>
<reference evidence="2" key="2">
    <citation type="submission" date="2020-09" db="EMBL/GenBank/DDBJ databases">
        <authorList>
            <person name="Sun Q."/>
            <person name="Sedlacek I."/>
        </authorList>
    </citation>
    <scope>NUCLEOTIDE SEQUENCE</scope>
    <source>
        <strain evidence="2">CCM 8711</strain>
    </source>
</reference>
<keyword evidence="1" id="KW-0732">Signal</keyword>
<feature type="chain" id="PRO_5037138610" evidence="1">
    <location>
        <begin position="23"/>
        <end position="429"/>
    </location>
</feature>
<gene>
    <name evidence="2" type="ORF">GCM10011425_15970</name>
</gene>
<proteinExistence type="predicted"/>
<protein>
    <submittedName>
        <fullName evidence="2">Alkaline phosphatase family protein</fullName>
    </submittedName>
</protein>
<dbReference type="SUPFAM" id="SSF53649">
    <property type="entry name" value="Alkaline phosphatase-like"/>
    <property type="match status" value="1"/>
</dbReference>
<dbReference type="Pfam" id="PF01663">
    <property type="entry name" value="Phosphodiest"/>
    <property type="match status" value="1"/>
</dbReference>
<feature type="signal peptide" evidence="1">
    <location>
        <begin position="1"/>
        <end position="22"/>
    </location>
</feature>
<dbReference type="InterPro" id="IPR017850">
    <property type="entry name" value="Alkaline_phosphatase_core_sf"/>
</dbReference>
<dbReference type="AlphaFoldDB" id="A0A917J9H3"/>
<dbReference type="Gene3D" id="3.40.720.10">
    <property type="entry name" value="Alkaline Phosphatase, subunit A"/>
    <property type="match status" value="1"/>
</dbReference>
<sequence length="429" mass="47658">MVSTTKHILLAIGLLFSCCAFGQGIDTTQQIVPGRVNSAAQQKKPYVIMISVDGMRYDYATKYNATHLLDLGREGVKAEYMIPSYPSVTFPNHYTLVTGLYPSHHGIVGNKFYDRGFNANYSTKGKTVLEGKWYGGTPLWVLAEQQQMLTASFYWVGSEAPVHGILPTYYYKYNEKIGIHERIQAVVNWLKLPAEKRPHLITFYFPEVDHAGHNFGPGSPQAKQAVKFIDSAVYEMNKAVKATGLPVNFVLVADHGMTQVDTDHPLSVPAIDTTKFSILSEGELVHIYAKDTSAIQETYQNLQKQAVNYRVFLRPNTPLAWHYNKANDRFNRIADILLVPSPHNVFAGGNHKVNPGAHGYDPALVKDMMATFLAWGPAFKNNLTIPGFKNVEVYPIVTQLLSLKQGSAIDGTMATAHKVLKAAPASKRK</sequence>
<evidence type="ECO:0000256" key="1">
    <source>
        <dbReference type="SAM" id="SignalP"/>
    </source>
</evidence>
<dbReference type="PANTHER" id="PTHR10151:SF120">
    <property type="entry name" value="BIS(5'-ADENOSYL)-TRIPHOSPHATASE"/>
    <property type="match status" value="1"/>
</dbReference>
<accession>A0A917J9H3</accession>
<dbReference type="RefSeq" id="WP_188415507.1">
    <property type="nucleotide sequence ID" value="NZ_BMDO01000003.1"/>
</dbReference>
<reference evidence="2" key="1">
    <citation type="journal article" date="2014" name="Int. J. Syst. Evol. Microbiol.">
        <title>Complete genome sequence of Corynebacterium casei LMG S-19264T (=DSM 44701T), isolated from a smear-ripened cheese.</title>
        <authorList>
            <consortium name="US DOE Joint Genome Institute (JGI-PGF)"/>
            <person name="Walter F."/>
            <person name="Albersmeier A."/>
            <person name="Kalinowski J."/>
            <person name="Ruckert C."/>
        </authorList>
    </citation>
    <scope>NUCLEOTIDE SEQUENCE</scope>
    <source>
        <strain evidence="2">CCM 8711</strain>
    </source>
</reference>
<organism evidence="2 3">
    <name type="scientific">Mucilaginibacter galii</name>
    <dbReference type="NCBI Taxonomy" id="2005073"/>
    <lineage>
        <taxon>Bacteria</taxon>
        <taxon>Pseudomonadati</taxon>
        <taxon>Bacteroidota</taxon>
        <taxon>Sphingobacteriia</taxon>
        <taxon>Sphingobacteriales</taxon>
        <taxon>Sphingobacteriaceae</taxon>
        <taxon>Mucilaginibacter</taxon>
    </lineage>
</organism>
<comment type="caution">
    <text evidence="2">The sequence shown here is derived from an EMBL/GenBank/DDBJ whole genome shotgun (WGS) entry which is preliminary data.</text>
</comment>
<dbReference type="GO" id="GO:0016787">
    <property type="term" value="F:hydrolase activity"/>
    <property type="evidence" value="ECO:0007669"/>
    <property type="project" value="UniProtKB-ARBA"/>
</dbReference>
<dbReference type="Gene3D" id="3.30.1360.180">
    <property type="match status" value="1"/>
</dbReference>
<dbReference type="CDD" id="cd16018">
    <property type="entry name" value="Enpp"/>
    <property type="match status" value="1"/>
</dbReference>
<evidence type="ECO:0000313" key="3">
    <source>
        <dbReference type="Proteomes" id="UP000662074"/>
    </source>
</evidence>
<dbReference type="InterPro" id="IPR002591">
    <property type="entry name" value="Phosphodiest/P_Trfase"/>
</dbReference>
<dbReference type="Proteomes" id="UP000662074">
    <property type="component" value="Unassembled WGS sequence"/>
</dbReference>
<dbReference type="PANTHER" id="PTHR10151">
    <property type="entry name" value="ECTONUCLEOTIDE PYROPHOSPHATASE/PHOSPHODIESTERASE"/>
    <property type="match status" value="1"/>
</dbReference>
<dbReference type="EMBL" id="BMDO01000003">
    <property type="protein sequence ID" value="GGI50385.1"/>
    <property type="molecule type" value="Genomic_DNA"/>
</dbReference>
<keyword evidence="3" id="KW-1185">Reference proteome</keyword>
<dbReference type="PROSITE" id="PS51257">
    <property type="entry name" value="PROKAR_LIPOPROTEIN"/>
    <property type="match status" value="1"/>
</dbReference>